<name>A0AAE1W3Q7_9LAMI</name>
<evidence type="ECO:0000256" key="1">
    <source>
        <dbReference type="ARBA" id="ARBA00022884"/>
    </source>
</evidence>
<dbReference type="PANTHER" id="PTHR12826:SF13">
    <property type="entry name" value="RNA-BINDING PROTEIN PNO1"/>
    <property type="match status" value="1"/>
</dbReference>
<reference evidence="2" key="1">
    <citation type="submission" date="2020-06" db="EMBL/GenBank/DDBJ databases">
        <authorList>
            <person name="Li T."/>
            <person name="Hu X."/>
            <person name="Zhang T."/>
            <person name="Song X."/>
            <person name="Zhang H."/>
            <person name="Dai N."/>
            <person name="Sheng W."/>
            <person name="Hou X."/>
            <person name="Wei L."/>
        </authorList>
    </citation>
    <scope>NUCLEOTIDE SEQUENCE</scope>
    <source>
        <strain evidence="2">K16</strain>
        <tissue evidence="2">Leaf</tissue>
    </source>
</reference>
<keyword evidence="1" id="KW-0694">RNA-binding</keyword>
<dbReference type="PANTHER" id="PTHR12826">
    <property type="entry name" value="RIBONUCLEASE Y"/>
    <property type="match status" value="1"/>
</dbReference>
<dbReference type="AlphaFoldDB" id="A0AAE1W3Q7"/>
<comment type="caution">
    <text evidence="2">The sequence shown here is derived from an EMBL/GenBank/DDBJ whole genome shotgun (WGS) entry which is preliminary data.</text>
</comment>
<evidence type="ECO:0000313" key="3">
    <source>
        <dbReference type="Proteomes" id="UP001289374"/>
    </source>
</evidence>
<dbReference type="GO" id="GO:0003723">
    <property type="term" value="F:RNA binding"/>
    <property type="evidence" value="ECO:0007669"/>
    <property type="project" value="UniProtKB-KW"/>
</dbReference>
<reference evidence="2" key="2">
    <citation type="journal article" date="2024" name="Plant">
        <title>Genomic evolution and insights into agronomic trait innovations of Sesamum species.</title>
        <authorList>
            <person name="Miao H."/>
            <person name="Wang L."/>
            <person name="Qu L."/>
            <person name="Liu H."/>
            <person name="Sun Y."/>
            <person name="Le M."/>
            <person name="Wang Q."/>
            <person name="Wei S."/>
            <person name="Zheng Y."/>
            <person name="Lin W."/>
            <person name="Duan Y."/>
            <person name="Cao H."/>
            <person name="Xiong S."/>
            <person name="Wang X."/>
            <person name="Wei L."/>
            <person name="Li C."/>
            <person name="Ma Q."/>
            <person name="Ju M."/>
            <person name="Zhao R."/>
            <person name="Li G."/>
            <person name="Mu C."/>
            <person name="Tian Q."/>
            <person name="Mei H."/>
            <person name="Zhang T."/>
            <person name="Gao T."/>
            <person name="Zhang H."/>
        </authorList>
    </citation>
    <scope>NUCLEOTIDE SEQUENCE</scope>
    <source>
        <strain evidence="2">K16</strain>
    </source>
</reference>
<evidence type="ECO:0000313" key="2">
    <source>
        <dbReference type="EMBL" id="KAK4386187.1"/>
    </source>
</evidence>
<sequence>MCTGSCGYGGEATMVAFGKEIDKRNRKGQRWKKRTITMRTLPDPMEGKGDEKQEQELVEQEVQIHDEIHLYPADKTERIALREDGRNCRAPTPASCPQIHRHTTHPCSDSTINRLTGRGPISVSLNFKDLNPSSFFLYTIKGFQVHSSPRRVIEKTDAMQNSAAGMEVDATAAPSRQEPILFAQKLNFRPLKAHKISNGQIQFHKVPVPPHRYTPLKKSWLEIYTPIYE</sequence>
<proteinExistence type="predicted"/>
<dbReference type="Proteomes" id="UP001289374">
    <property type="component" value="Unassembled WGS sequence"/>
</dbReference>
<dbReference type="GO" id="GO:0005634">
    <property type="term" value="C:nucleus"/>
    <property type="evidence" value="ECO:0007669"/>
    <property type="project" value="TreeGrafter"/>
</dbReference>
<accession>A0AAE1W3Q7</accession>
<organism evidence="2 3">
    <name type="scientific">Sesamum angolense</name>
    <dbReference type="NCBI Taxonomy" id="2727404"/>
    <lineage>
        <taxon>Eukaryota</taxon>
        <taxon>Viridiplantae</taxon>
        <taxon>Streptophyta</taxon>
        <taxon>Embryophyta</taxon>
        <taxon>Tracheophyta</taxon>
        <taxon>Spermatophyta</taxon>
        <taxon>Magnoliopsida</taxon>
        <taxon>eudicotyledons</taxon>
        <taxon>Gunneridae</taxon>
        <taxon>Pentapetalae</taxon>
        <taxon>asterids</taxon>
        <taxon>lamiids</taxon>
        <taxon>Lamiales</taxon>
        <taxon>Pedaliaceae</taxon>
        <taxon>Sesamum</taxon>
    </lineage>
</organism>
<keyword evidence="3" id="KW-1185">Reference proteome</keyword>
<gene>
    <name evidence="2" type="ORF">Sango_2489300</name>
</gene>
<dbReference type="EMBL" id="JACGWL010000015">
    <property type="protein sequence ID" value="KAK4386187.1"/>
    <property type="molecule type" value="Genomic_DNA"/>
</dbReference>
<protein>
    <submittedName>
        <fullName evidence="2">RNA-binding protein pno1</fullName>
    </submittedName>
</protein>